<evidence type="ECO:0000313" key="2">
    <source>
        <dbReference type="Proteomes" id="UP000018211"/>
    </source>
</evidence>
<reference evidence="1 2" key="1">
    <citation type="journal article" date="2013" name="ISME J.">
        <title>Comparative genomics of pathogenic lineages of Vibrio nigripulchritudo identifies virulence-associated traits.</title>
        <authorList>
            <person name="Goudenege D."/>
            <person name="Labreuche Y."/>
            <person name="Krin E."/>
            <person name="Ansquer D."/>
            <person name="Mangenot S."/>
            <person name="Calteau A."/>
            <person name="Medigue C."/>
            <person name="Mazel D."/>
            <person name="Polz M.F."/>
            <person name="Le Roux F."/>
        </authorList>
    </citation>
    <scope>NUCLEOTIDE SEQUENCE [LARGE SCALE GENOMIC DNA]</scope>
    <source>
        <strain evidence="1 2">SOn1</strain>
    </source>
</reference>
<protein>
    <recommendedName>
        <fullName evidence="3">Chromosome partitioning protein ParB</fullName>
    </recommendedName>
</protein>
<evidence type="ECO:0000313" key="1">
    <source>
        <dbReference type="EMBL" id="CCO45519.1"/>
    </source>
</evidence>
<dbReference type="RefSeq" id="WP_022561168.1">
    <property type="nucleotide sequence ID" value="NZ_LK391965.1"/>
</dbReference>
<dbReference type="Proteomes" id="UP000018211">
    <property type="component" value="Unassembled WGS sequence"/>
</dbReference>
<evidence type="ECO:0008006" key="3">
    <source>
        <dbReference type="Google" id="ProtNLM"/>
    </source>
</evidence>
<dbReference type="EMBL" id="CAOF01000060">
    <property type="protein sequence ID" value="CCO45519.1"/>
    <property type="molecule type" value="Genomic_DNA"/>
</dbReference>
<comment type="caution">
    <text evidence="1">The sequence shown here is derived from an EMBL/GenBank/DDBJ whole genome shotgun (WGS) entry which is preliminary data.</text>
</comment>
<gene>
    <name evidence="1" type="ORF">VIBNISOn1_1520028</name>
</gene>
<proteinExistence type="predicted"/>
<dbReference type="AlphaFoldDB" id="A0AAV2VM25"/>
<accession>A0AAV2VM25</accession>
<name>A0AAV2VM25_9VIBR</name>
<organism evidence="1 2">
    <name type="scientific">Vibrio nigripulchritudo SOn1</name>
    <dbReference type="NCBI Taxonomy" id="1238450"/>
    <lineage>
        <taxon>Bacteria</taxon>
        <taxon>Pseudomonadati</taxon>
        <taxon>Pseudomonadota</taxon>
        <taxon>Gammaproteobacteria</taxon>
        <taxon>Vibrionales</taxon>
        <taxon>Vibrionaceae</taxon>
        <taxon>Vibrio</taxon>
    </lineage>
</organism>
<sequence length="122" mass="13949">MAKQQYGEINDGVRSVWDIERIWTLAEALPTEEIAIDDICGPDEVTWFSLDGPLPTCRNIAKHCERIINADLSYPVILTEDFRVFDGMHRIAKCIMEGRTTIQAKRFPTNPEPDQVQEIDSK</sequence>